<dbReference type="GO" id="GO:0005381">
    <property type="term" value="F:iron ion transmembrane transporter activity"/>
    <property type="evidence" value="ECO:0007669"/>
    <property type="project" value="UniProtKB-UniRule"/>
</dbReference>
<evidence type="ECO:0000313" key="9">
    <source>
        <dbReference type="Proteomes" id="UP000230233"/>
    </source>
</evidence>
<evidence type="ECO:0000256" key="1">
    <source>
        <dbReference type="ARBA" id="ARBA00004141"/>
    </source>
</evidence>
<dbReference type="PANTHER" id="PTHR11660:SF69">
    <property type="entry name" value="SOLUTE CARRIER FAMILY 40 MEMBER"/>
    <property type="match status" value="1"/>
</dbReference>
<dbReference type="InterPro" id="IPR036259">
    <property type="entry name" value="MFS_trans_sf"/>
</dbReference>
<comment type="function">
    <text evidence="7">May be involved in iron transport and iron homeostasis.</text>
</comment>
<evidence type="ECO:0000256" key="7">
    <source>
        <dbReference type="RuleBase" id="RU365065"/>
    </source>
</evidence>
<dbReference type="Proteomes" id="UP000230233">
    <property type="component" value="Chromosome V"/>
</dbReference>
<comment type="subcellular location">
    <subcellularLocation>
        <location evidence="1 7">Membrane</location>
        <topology evidence="1 7">Multi-pass membrane protein</topology>
    </subcellularLocation>
</comment>
<keyword evidence="7" id="KW-0406">Ion transport</keyword>
<keyword evidence="9" id="KW-1185">Reference proteome</keyword>
<comment type="caution">
    <text evidence="7">Lacks conserved residue(s) required for the propagation of feature annotation.</text>
</comment>
<dbReference type="AlphaFoldDB" id="A0A2G5T781"/>
<feature type="transmembrane region" description="Helical" evidence="7">
    <location>
        <begin position="54"/>
        <end position="73"/>
    </location>
</feature>
<keyword evidence="5 7" id="KW-1133">Transmembrane helix</keyword>
<gene>
    <name evidence="8" type="primary">Cnig_chr_V.g16870</name>
    <name evidence="8" type="ORF">B9Z55_016870</name>
</gene>
<proteinExistence type="inferred from homology"/>
<comment type="similarity">
    <text evidence="2 7">Belongs to the ferroportin (FP) (TC 2.A.100) family. SLC40A subfamily.</text>
</comment>
<feature type="transmembrane region" description="Helical" evidence="7">
    <location>
        <begin position="85"/>
        <end position="110"/>
    </location>
</feature>
<feature type="transmembrane region" description="Helical" evidence="7">
    <location>
        <begin position="20"/>
        <end position="42"/>
    </location>
</feature>
<evidence type="ECO:0000256" key="4">
    <source>
        <dbReference type="ARBA" id="ARBA00022692"/>
    </source>
</evidence>
<accession>A0A2G5T781</accession>
<evidence type="ECO:0000256" key="5">
    <source>
        <dbReference type="ARBA" id="ARBA00022989"/>
    </source>
</evidence>
<keyword evidence="4 7" id="KW-0812">Transmembrane</keyword>
<sequence length="130" mass="14296">MGFDNLAVGYAKSSSDLSTFTIGLLRSFGSLTGMIGVLSYTIMEKRIGLVKAGLVGMIVQQICSLVAVFTIWMPGSPFFEHQSQGFSVLIFLIAIATARYGMIFSTNFILYTRIHTSGLWCLDITKMSQF</sequence>
<protein>
    <recommendedName>
        <fullName evidence="7">Solute carrier family 40 member</fullName>
    </recommendedName>
</protein>
<dbReference type="STRING" id="1611254.A0A2G5T781"/>
<evidence type="ECO:0000256" key="3">
    <source>
        <dbReference type="ARBA" id="ARBA00022448"/>
    </source>
</evidence>
<dbReference type="Pfam" id="PF06963">
    <property type="entry name" value="FPN1"/>
    <property type="match status" value="1"/>
</dbReference>
<dbReference type="EMBL" id="PDUG01000005">
    <property type="protein sequence ID" value="PIC23033.1"/>
    <property type="molecule type" value="Genomic_DNA"/>
</dbReference>
<keyword evidence="6 7" id="KW-0472">Membrane</keyword>
<reference evidence="9" key="1">
    <citation type="submission" date="2017-10" db="EMBL/GenBank/DDBJ databases">
        <title>Rapid genome shrinkage in a self-fertile nematode reveals novel sperm competition proteins.</title>
        <authorList>
            <person name="Yin D."/>
            <person name="Schwarz E.M."/>
            <person name="Thomas C.G."/>
            <person name="Felde R.L."/>
            <person name="Korf I.F."/>
            <person name="Cutter A.D."/>
            <person name="Schartner C.M."/>
            <person name="Ralston E.J."/>
            <person name="Meyer B.J."/>
            <person name="Haag E.S."/>
        </authorList>
    </citation>
    <scope>NUCLEOTIDE SEQUENCE [LARGE SCALE GENOMIC DNA]</scope>
    <source>
        <strain evidence="9">JU1422</strain>
    </source>
</reference>
<evidence type="ECO:0000256" key="6">
    <source>
        <dbReference type="ARBA" id="ARBA00023136"/>
    </source>
</evidence>
<dbReference type="SUPFAM" id="SSF103473">
    <property type="entry name" value="MFS general substrate transporter"/>
    <property type="match status" value="1"/>
</dbReference>
<dbReference type="InterPro" id="IPR009716">
    <property type="entry name" value="Ferroportin-1"/>
</dbReference>
<dbReference type="GO" id="GO:0016020">
    <property type="term" value="C:membrane"/>
    <property type="evidence" value="ECO:0007669"/>
    <property type="project" value="UniProtKB-SubCell"/>
</dbReference>
<evidence type="ECO:0000256" key="2">
    <source>
        <dbReference type="ARBA" id="ARBA00006279"/>
    </source>
</evidence>
<dbReference type="OrthoDB" id="648861at2759"/>
<name>A0A2G5T781_9PELO</name>
<evidence type="ECO:0000313" key="8">
    <source>
        <dbReference type="EMBL" id="PIC23033.1"/>
    </source>
</evidence>
<dbReference type="PANTHER" id="PTHR11660">
    <property type="entry name" value="SOLUTE CARRIER FAMILY 40 MEMBER"/>
    <property type="match status" value="1"/>
</dbReference>
<organism evidence="8 9">
    <name type="scientific">Caenorhabditis nigoni</name>
    <dbReference type="NCBI Taxonomy" id="1611254"/>
    <lineage>
        <taxon>Eukaryota</taxon>
        <taxon>Metazoa</taxon>
        <taxon>Ecdysozoa</taxon>
        <taxon>Nematoda</taxon>
        <taxon>Chromadorea</taxon>
        <taxon>Rhabditida</taxon>
        <taxon>Rhabditina</taxon>
        <taxon>Rhabditomorpha</taxon>
        <taxon>Rhabditoidea</taxon>
        <taxon>Rhabditidae</taxon>
        <taxon>Peloderinae</taxon>
        <taxon>Caenorhabditis</taxon>
    </lineage>
</organism>
<comment type="caution">
    <text evidence="8">The sequence shown here is derived from an EMBL/GenBank/DDBJ whole genome shotgun (WGS) entry which is preliminary data.</text>
</comment>
<keyword evidence="3 7" id="KW-0813">Transport</keyword>